<feature type="compositionally biased region" description="Low complexity" evidence="1">
    <location>
        <begin position="189"/>
        <end position="207"/>
    </location>
</feature>
<organism evidence="2 3">
    <name type="scientific">Pandoravirus dulcis</name>
    <dbReference type="NCBI Taxonomy" id="1349409"/>
    <lineage>
        <taxon>Viruses</taxon>
        <taxon>Pandoravirus</taxon>
    </lineage>
</organism>
<feature type="region of interest" description="Disordered" evidence="1">
    <location>
        <begin position="162"/>
        <end position="221"/>
    </location>
</feature>
<dbReference type="Proteomes" id="UP000201566">
    <property type="component" value="Segment"/>
</dbReference>
<feature type="compositionally biased region" description="Pro residues" evidence="1">
    <location>
        <begin position="179"/>
        <end position="188"/>
    </location>
</feature>
<feature type="compositionally biased region" description="Basic residues" evidence="1">
    <location>
        <begin position="446"/>
        <end position="455"/>
    </location>
</feature>
<name>A0A291AUA3_9VIRU</name>
<feature type="compositionally biased region" description="Polar residues" evidence="1">
    <location>
        <begin position="397"/>
        <end position="410"/>
    </location>
</feature>
<accession>A0A291AUA3</accession>
<reference evidence="2 3" key="1">
    <citation type="journal article" date="2013" name="Science">
        <title>Pandoraviruses: amoeba viruses with genomes up to 2.5 Mb reaching that of parasitic eukaryotes.</title>
        <authorList>
            <person name="Philippe N."/>
            <person name="Legendre M."/>
            <person name="Doutre G."/>
            <person name="Coute Y."/>
            <person name="Poirot O."/>
            <person name="Lescot M."/>
            <person name="Arslan D."/>
            <person name="Seltzer V."/>
            <person name="Bertaux L."/>
            <person name="Bruley C."/>
            <person name="Garin J."/>
            <person name="Claverie J.M."/>
            <person name="Abergel C."/>
        </authorList>
    </citation>
    <scope>NUCLEOTIDE SEQUENCE [LARGE SCALE GENOMIC DNA]</scope>
    <source>
        <strain evidence="2">Melbourne</strain>
    </source>
</reference>
<feature type="compositionally biased region" description="Basic and acidic residues" evidence="1">
    <location>
        <begin position="342"/>
        <end position="352"/>
    </location>
</feature>
<proteinExistence type="predicted"/>
<evidence type="ECO:0000256" key="1">
    <source>
        <dbReference type="SAM" id="MobiDB-lite"/>
    </source>
</evidence>
<dbReference type="RefSeq" id="YP_009430273.1">
    <property type="nucleotide sequence ID" value="NC_021858.1"/>
</dbReference>
<sequence>MTMSVLVRVFDGEGASPCLLGIACPSLDATLDHLQDSIADAYARIWPGRPPPVFRPRGPYALADTDRRCLFEPHQKVGDVLASHCPTNQLDAVRVDAARPAREGTAAPDRAVEWPSTPSAVVWPTTTPAAPSLVVRARAPLCAIRPKPAAGDIAVALQQAPPRDDAAAAKGHSQAPSSPELPPSPSSPTPKTTTTSKTTTMTTSAAAPPLPPARKTVRHTADGRWVSAKDIICDALSLWGTDSMTPARTVRAVRERYPEALERRPVTGGGPHAPVVHVDAIGTFCARLAAIMSPPYALAVLDYPKSERCAEVLALLEVARARLHAQPTPPPLSDDSDGLVRAARDRSRRDAPETCADNMLCASPNDSCPTDEEEASAEGHLPTGESGSAVCEAHSPASRSCGSDTRNDGVSDSDYAEQREGATSNQRTRRRRRRHDHATPPPSLPRRSKRQKRSHRVIDDSQAAASGSECRRAQHATPPPTETLPLRDQAPDSPEPVALLPPTPSAAPAVPFNDMVAAQDAHHVRVVTRLLARATARRPLCVWRWGHQRWRLALEAVPARQGVHWPWQVMYEAPAQGAVVARATPPAGTTWIEWDDIAALARRCLVSPHYMAVVSAARQVPLVDALGACASRDAPPYAIDDDLFNGADDDATADAISADDVASVLDGWVPTACRQWLQTQPRRCPMPLDLARRTEALAAAAAGTPYAARLHRLAAAATAATEAV</sequence>
<dbReference type="EMBL" id="KC977570">
    <property type="protein sequence ID" value="ATE82564.1"/>
    <property type="molecule type" value="Genomic_DNA"/>
</dbReference>
<protein>
    <submittedName>
        <fullName evidence="2">Uncharacterized protein</fullName>
    </submittedName>
</protein>
<evidence type="ECO:0000313" key="2">
    <source>
        <dbReference type="EMBL" id="ATE82564.1"/>
    </source>
</evidence>
<dbReference type="GeneID" id="34567939"/>
<evidence type="ECO:0000313" key="3">
    <source>
        <dbReference type="Proteomes" id="UP000201566"/>
    </source>
</evidence>
<gene>
    <name evidence="2" type="ORF">pdul_cds_906</name>
</gene>
<dbReference type="KEGG" id="vg:34567939"/>
<feature type="compositionally biased region" description="Basic residues" evidence="1">
    <location>
        <begin position="427"/>
        <end position="436"/>
    </location>
</feature>
<feature type="region of interest" description="Disordered" evidence="1">
    <location>
        <begin position="325"/>
        <end position="496"/>
    </location>
</feature>